<dbReference type="RefSeq" id="WP_074758166.1">
    <property type="nucleotide sequence ID" value="NZ_FOGJ01000027.1"/>
</dbReference>
<organism evidence="3 4">
    <name type="scientific">Butyrivibrio fibrisolvens</name>
    <dbReference type="NCBI Taxonomy" id="831"/>
    <lineage>
        <taxon>Bacteria</taxon>
        <taxon>Bacillati</taxon>
        <taxon>Bacillota</taxon>
        <taxon>Clostridia</taxon>
        <taxon>Lachnospirales</taxon>
        <taxon>Lachnospiraceae</taxon>
        <taxon>Butyrivibrio</taxon>
    </lineage>
</organism>
<keyword evidence="1" id="KW-0812">Transmembrane</keyword>
<reference evidence="3 4" key="1">
    <citation type="submission" date="2016-10" db="EMBL/GenBank/DDBJ databases">
        <authorList>
            <person name="de Groot N.N."/>
        </authorList>
    </citation>
    <scope>NUCLEOTIDE SEQUENCE [LARGE SCALE GENOMIC DNA]</scope>
    <source>
        <strain evidence="3 4">AR40</strain>
    </source>
</reference>
<sequence length="316" mass="36166">MSKISIIVPVYWNSDTLEMLYEDMKAKILDKLGDYEIVFVDDGSGDNSWEIMNKIRERDKNVVCTRLSRNFGEHAALLAGLSVCTGDCAVTKQADLQEDSTLILDMYESWKRGNKVVLAIRRSRDEGAVKKFFAGMYYRIVRKLINKDMPKGGCDCYLVDRQVIEVLEKMDEKNSSLTLQVMWLGFKSEKIYFDRKNREVGKSRWTFSKKFKLVVDSMMSFTYVPLRFMEVTGVLFGICAIIGMILVIHEKITEGTPILGYASLMCVLLFSSGLILLMIGIIGEYVWRALEESRNRPPFVIDTVINNTNSIENDNK</sequence>
<dbReference type="Gene3D" id="3.90.550.10">
    <property type="entry name" value="Spore Coat Polysaccharide Biosynthesis Protein SpsA, Chain A"/>
    <property type="match status" value="1"/>
</dbReference>
<dbReference type="Pfam" id="PF00535">
    <property type="entry name" value="Glycos_transf_2"/>
    <property type="match status" value="1"/>
</dbReference>
<gene>
    <name evidence="3" type="ORF">SAMN04487884_12748</name>
</gene>
<feature type="transmembrane region" description="Helical" evidence="1">
    <location>
        <begin position="261"/>
        <end position="287"/>
    </location>
</feature>
<dbReference type="PANTHER" id="PTHR48090">
    <property type="entry name" value="UNDECAPRENYL-PHOSPHATE 4-DEOXY-4-FORMAMIDO-L-ARABINOSE TRANSFERASE-RELATED"/>
    <property type="match status" value="1"/>
</dbReference>
<evidence type="ECO:0000313" key="3">
    <source>
        <dbReference type="EMBL" id="SES29445.1"/>
    </source>
</evidence>
<keyword evidence="1" id="KW-0472">Membrane</keyword>
<accession>A0A1H9W6F4</accession>
<proteinExistence type="predicted"/>
<evidence type="ECO:0000313" key="4">
    <source>
        <dbReference type="Proteomes" id="UP000182584"/>
    </source>
</evidence>
<dbReference type="GO" id="GO:0005886">
    <property type="term" value="C:plasma membrane"/>
    <property type="evidence" value="ECO:0007669"/>
    <property type="project" value="TreeGrafter"/>
</dbReference>
<evidence type="ECO:0000259" key="2">
    <source>
        <dbReference type="Pfam" id="PF00535"/>
    </source>
</evidence>
<evidence type="ECO:0000256" key="1">
    <source>
        <dbReference type="SAM" id="Phobius"/>
    </source>
</evidence>
<dbReference type="InterPro" id="IPR050256">
    <property type="entry name" value="Glycosyltransferase_2"/>
</dbReference>
<feature type="transmembrane region" description="Helical" evidence="1">
    <location>
        <begin position="228"/>
        <end position="249"/>
    </location>
</feature>
<protein>
    <submittedName>
        <fullName evidence="3">Dolichol-phosphate mannosyltransferase</fullName>
    </submittedName>
</protein>
<dbReference type="Proteomes" id="UP000182584">
    <property type="component" value="Unassembled WGS sequence"/>
</dbReference>
<dbReference type="GO" id="GO:0016757">
    <property type="term" value="F:glycosyltransferase activity"/>
    <property type="evidence" value="ECO:0007669"/>
    <property type="project" value="UniProtKB-KW"/>
</dbReference>
<keyword evidence="3" id="KW-0328">Glycosyltransferase</keyword>
<dbReference type="OrthoDB" id="9807778at2"/>
<feature type="domain" description="Glycosyltransferase 2-like" evidence="2">
    <location>
        <begin position="5"/>
        <end position="158"/>
    </location>
</feature>
<name>A0A1H9W6F4_BUTFI</name>
<dbReference type="PANTHER" id="PTHR48090:SF8">
    <property type="entry name" value="GLYCOSYLTRANSFERASE CSBB-RELATED"/>
    <property type="match status" value="1"/>
</dbReference>
<dbReference type="InterPro" id="IPR029044">
    <property type="entry name" value="Nucleotide-diphossugar_trans"/>
</dbReference>
<keyword evidence="3" id="KW-0808">Transferase</keyword>
<dbReference type="InterPro" id="IPR001173">
    <property type="entry name" value="Glyco_trans_2-like"/>
</dbReference>
<dbReference type="CDD" id="cd04187">
    <property type="entry name" value="DPM1_like_bac"/>
    <property type="match status" value="1"/>
</dbReference>
<dbReference type="AlphaFoldDB" id="A0A1H9W6F4"/>
<dbReference type="EMBL" id="FOGJ01000027">
    <property type="protein sequence ID" value="SES29445.1"/>
    <property type="molecule type" value="Genomic_DNA"/>
</dbReference>
<keyword evidence="1" id="KW-1133">Transmembrane helix</keyword>
<dbReference type="SUPFAM" id="SSF53448">
    <property type="entry name" value="Nucleotide-diphospho-sugar transferases"/>
    <property type="match status" value="1"/>
</dbReference>